<dbReference type="Gene3D" id="3.40.350.10">
    <property type="entry name" value="Creatinase/prolidase N-terminal domain"/>
    <property type="match status" value="1"/>
</dbReference>
<feature type="non-terminal residue" evidence="1">
    <location>
        <position position="57"/>
    </location>
</feature>
<reference evidence="1" key="1">
    <citation type="journal article" date="2014" name="Front. Microbiol.">
        <title>High frequency of phylogenetically diverse reductive dehalogenase-homologous genes in deep subseafloor sedimentary metagenomes.</title>
        <authorList>
            <person name="Kawai M."/>
            <person name="Futagami T."/>
            <person name="Toyoda A."/>
            <person name="Takaki Y."/>
            <person name="Nishi S."/>
            <person name="Hori S."/>
            <person name="Arai W."/>
            <person name="Tsubouchi T."/>
            <person name="Morono Y."/>
            <person name="Uchiyama I."/>
            <person name="Ito T."/>
            <person name="Fujiyama A."/>
            <person name="Inagaki F."/>
            <person name="Takami H."/>
        </authorList>
    </citation>
    <scope>NUCLEOTIDE SEQUENCE</scope>
    <source>
        <strain evidence="1">Expedition CK06-06</strain>
    </source>
</reference>
<dbReference type="AlphaFoldDB" id="X1EJZ1"/>
<comment type="caution">
    <text evidence="1">The sequence shown here is derived from an EMBL/GenBank/DDBJ whole genome shotgun (WGS) entry which is preliminary data.</text>
</comment>
<dbReference type="InterPro" id="IPR029149">
    <property type="entry name" value="Creatin/AminoP/Spt16_N"/>
</dbReference>
<gene>
    <name evidence="1" type="ORF">S01H4_57658</name>
</gene>
<evidence type="ECO:0008006" key="2">
    <source>
        <dbReference type="Google" id="ProtNLM"/>
    </source>
</evidence>
<dbReference type="SUPFAM" id="SSF53092">
    <property type="entry name" value="Creatinase/prolidase N-terminal domain"/>
    <property type="match status" value="1"/>
</dbReference>
<proteinExistence type="predicted"/>
<accession>X1EJZ1</accession>
<dbReference type="EMBL" id="BART01033588">
    <property type="protein sequence ID" value="GAH08948.1"/>
    <property type="molecule type" value="Genomic_DNA"/>
</dbReference>
<sequence>MITEIPPLERQERIQKIQNELKKRDLDAYLVHSTESDFANVLYLSNHWPVFETVGVI</sequence>
<organism evidence="1">
    <name type="scientific">marine sediment metagenome</name>
    <dbReference type="NCBI Taxonomy" id="412755"/>
    <lineage>
        <taxon>unclassified sequences</taxon>
        <taxon>metagenomes</taxon>
        <taxon>ecological metagenomes</taxon>
    </lineage>
</organism>
<protein>
    <recommendedName>
        <fullName evidence="2">Creatinase N-terminal domain-containing protein</fullName>
    </recommendedName>
</protein>
<evidence type="ECO:0000313" key="1">
    <source>
        <dbReference type="EMBL" id="GAH08948.1"/>
    </source>
</evidence>
<name>X1EJZ1_9ZZZZ</name>